<evidence type="ECO:0000313" key="2">
    <source>
        <dbReference type="EMBL" id="PMD64196.1"/>
    </source>
</evidence>
<dbReference type="PANTHER" id="PTHR35605">
    <property type="entry name" value="ECP2 EFFECTOR PROTEIN DOMAIN-CONTAINING PROTEIN-RELATED"/>
    <property type="match status" value="1"/>
</dbReference>
<dbReference type="Proteomes" id="UP000235371">
    <property type="component" value="Unassembled WGS sequence"/>
</dbReference>
<organism evidence="2 3">
    <name type="scientific">Hyaloscypha bicolor E</name>
    <dbReference type="NCBI Taxonomy" id="1095630"/>
    <lineage>
        <taxon>Eukaryota</taxon>
        <taxon>Fungi</taxon>
        <taxon>Dikarya</taxon>
        <taxon>Ascomycota</taxon>
        <taxon>Pezizomycotina</taxon>
        <taxon>Leotiomycetes</taxon>
        <taxon>Helotiales</taxon>
        <taxon>Hyaloscyphaceae</taxon>
        <taxon>Hyaloscypha</taxon>
        <taxon>Hyaloscypha bicolor</taxon>
    </lineage>
</organism>
<dbReference type="GeneID" id="36590675"/>
<protein>
    <recommendedName>
        <fullName evidence="4">SCP domain-containing protein</fullName>
    </recommendedName>
</protein>
<proteinExistence type="predicted"/>
<feature type="signal peptide" evidence="1">
    <location>
        <begin position="1"/>
        <end position="20"/>
    </location>
</feature>
<gene>
    <name evidence="2" type="ORF">K444DRAFT_626073</name>
</gene>
<evidence type="ECO:0000313" key="3">
    <source>
        <dbReference type="Proteomes" id="UP000235371"/>
    </source>
</evidence>
<evidence type="ECO:0008006" key="4">
    <source>
        <dbReference type="Google" id="ProtNLM"/>
    </source>
</evidence>
<reference evidence="2 3" key="1">
    <citation type="submission" date="2016-04" db="EMBL/GenBank/DDBJ databases">
        <title>A degradative enzymes factory behind the ericoid mycorrhizal symbiosis.</title>
        <authorList>
            <consortium name="DOE Joint Genome Institute"/>
            <person name="Martino E."/>
            <person name="Morin E."/>
            <person name="Grelet G."/>
            <person name="Kuo A."/>
            <person name="Kohler A."/>
            <person name="Daghino S."/>
            <person name="Barry K."/>
            <person name="Choi C."/>
            <person name="Cichocki N."/>
            <person name="Clum A."/>
            <person name="Copeland A."/>
            <person name="Hainaut M."/>
            <person name="Haridas S."/>
            <person name="Labutti K."/>
            <person name="Lindquist E."/>
            <person name="Lipzen A."/>
            <person name="Khouja H.-R."/>
            <person name="Murat C."/>
            <person name="Ohm R."/>
            <person name="Olson A."/>
            <person name="Spatafora J."/>
            <person name="Veneault-Fourrey C."/>
            <person name="Henrissat B."/>
            <person name="Grigoriev I."/>
            <person name="Martin F."/>
            <person name="Perotto S."/>
        </authorList>
    </citation>
    <scope>NUCLEOTIDE SEQUENCE [LARGE SCALE GENOMIC DNA]</scope>
    <source>
        <strain evidence="2 3">E</strain>
    </source>
</reference>
<accession>A0A2J6TME9</accession>
<keyword evidence="3" id="KW-1185">Reference proteome</keyword>
<sequence length="197" mass="21501">MQFSKVVAFAFLVGSSLVLGSTVPEKRVFTNNGVTFRGEVNGHAFEETGTVQEVWATLKARHPEFELDATAVAERKEKRDKVLPPLCIPVAGQDWNFAEAAAIDDGINYLKGLKSTLSIAGNTCSRISCSYNSAIHWCNDNNGEVSADSGYLASFAQDLQDHCQHCISSGHSFFCVVGGQEFEDDEHYNVIVRDASC</sequence>
<dbReference type="AlphaFoldDB" id="A0A2J6TME9"/>
<dbReference type="RefSeq" id="XP_024741100.1">
    <property type="nucleotide sequence ID" value="XM_024882598.1"/>
</dbReference>
<dbReference type="STRING" id="1095630.A0A2J6TME9"/>
<dbReference type="EMBL" id="KZ613769">
    <property type="protein sequence ID" value="PMD64196.1"/>
    <property type="molecule type" value="Genomic_DNA"/>
</dbReference>
<keyword evidence="1" id="KW-0732">Signal</keyword>
<evidence type="ECO:0000256" key="1">
    <source>
        <dbReference type="SAM" id="SignalP"/>
    </source>
</evidence>
<feature type="chain" id="PRO_5014370084" description="SCP domain-containing protein" evidence="1">
    <location>
        <begin position="21"/>
        <end position="197"/>
    </location>
</feature>
<dbReference type="InParanoid" id="A0A2J6TME9"/>
<dbReference type="OrthoDB" id="3552888at2759"/>
<name>A0A2J6TME9_9HELO</name>
<dbReference type="PANTHER" id="PTHR35605:SF1">
    <property type="entry name" value="ECP2 EFFECTOR PROTEIN DOMAIN-CONTAINING PROTEIN-RELATED"/>
    <property type="match status" value="1"/>
</dbReference>